<dbReference type="RefSeq" id="WP_168153025.1">
    <property type="nucleotide sequence ID" value="NZ_JAAWVT010000009.1"/>
</dbReference>
<reference evidence="1 2" key="1">
    <citation type="submission" date="2020-04" db="EMBL/GenBank/DDBJ databases">
        <title>Paeniglutamicibacter sp. ANT13_2, a novel actinomycete isolated from sediment in Antarctica.</title>
        <authorList>
            <person name="Sakdapetsiri C."/>
            <person name="Pinyakong O."/>
        </authorList>
    </citation>
    <scope>NUCLEOTIDE SEQUENCE [LARGE SCALE GENOMIC DNA]</scope>
    <source>
        <strain evidence="1 2">ANT13_2</strain>
    </source>
</reference>
<dbReference type="Proteomes" id="UP000746595">
    <property type="component" value="Unassembled WGS sequence"/>
</dbReference>
<accession>A0ABX1G891</accession>
<gene>
    <name evidence="1" type="ORF">HED64_16185</name>
</gene>
<sequence length="185" mass="20177">MDLSESIIAKSDQQNAADYLSGPRTFTIDSVSPGSREQPVNVYLVEAPGKPYRPSKTMRRVLVAIWGKDSTQYAGRRFTLYCDPSVMFGGVAVGGIKISHMSHLEKRRVLVLTATQKTKAEHVIMPLKESAPQPVDLTIPAEVLATIAKAMEAGTLADYLEYANTNNAPAHIIEHIQASLNSLPD</sequence>
<dbReference type="EMBL" id="JAAWVT010000009">
    <property type="protein sequence ID" value="NKG22238.1"/>
    <property type="molecule type" value="Genomic_DNA"/>
</dbReference>
<name>A0ABX1G891_9MICC</name>
<proteinExistence type="predicted"/>
<organism evidence="1 2">
    <name type="scientific">Paeniglutamicibacter terrestris</name>
    <dbReference type="NCBI Taxonomy" id="2723403"/>
    <lineage>
        <taxon>Bacteria</taxon>
        <taxon>Bacillati</taxon>
        <taxon>Actinomycetota</taxon>
        <taxon>Actinomycetes</taxon>
        <taxon>Micrococcales</taxon>
        <taxon>Micrococcaceae</taxon>
        <taxon>Paeniglutamicibacter</taxon>
    </lineage>
</organism>
<comment type="caution">
    <text evidence="1">The sequence shown here is derived from an EMBL/GenBank/DDBJ whole genome shotgun (WGS) entry which is preliminary data.</text>
</comment>
<evidence type="ECO:0000313" key="2">
    <source>
        <dbReference type="Proteomes" id="UP000746595"/>
    </source>
</evidence>
<evidence type="ECO:0000313" key="1">
    <source>
        <dbReference type="EMBL" id="NKG22238.1"/>
    </source>
</evidence>
<protein>
    <submittedName>
        <fullName evidence="1">Uncharacterized protein</fullName>
    </submittedName>
</protein>
<keyword evidence="2" id="KW-1185">Reference proteome</keyword>